<protein>
    <recommendedName>
        <fullName evidence="4">Cytochrome C oxidase assembly protein</fullName>
    </recommendedName>
</protein>
<dbReference type="InterPro" id="IPR047811">
    <property type="entry name" value="CytC_ox_assmbl_put"/>
</dbReference>
<keyword evidence="3" id="KW-1185">Reference proteome</keyword>
<reference evidence="2 3" key="1">
    <citation type="submission" date="2019-08" db="EMBL/GenBank/DDBJ databases">
        <authorList>
            <person name="Peeters C."/>
        </authorList>
    </citation>
    <scope>NUCLEOTIDE SEQUENCE [LARGE SCALE GENOMIC DNA]</scope>
    <source>
        <strain evidence="2 3">LMG 30175</strain>
    </source>
</reference>
<evidence type="ECO:0000313" key="3">
    <source>
        <dbReference type="Proteomes" id="UP000414233"/>
    </source>
</evidence>
<accession>A0A5E4ZAW2</accession>
<name>A0A5E4ZAW2_9BURK</name>
<dbReference type="RefSeq" id="WP_191629228.1">
    <property type="nucleotide sequence ID" value="NZ_CABPRZ010000037.1"/>
</dbReference>
<keyword evidence="1" id="KW-0472">Membrane</keyword>
<dbReference type="AlphaFoldDB" id="A0A5E4ZAW2"/>
<dbReference type="NCBIfam" id="NF038351">
    <property type="entry name" value="cyt_ox_assem_30"/>
    <property type="match status" value="1"/>
</dbReference>
<dbReference type="EMBL" id="CABPRZ010000037">
    <property type="protein sequence ID" value="VVE58501.1"/>
    <property type="molecule type" value="Genomic_DNA"/>
</dbReference>
<sequence>MSSPQEKSSSRDALRARNLRTGLILLTVVAVFFIGVMIKTKLMGM</sequence>
<keyword evidence="1" id="KW-1133">Transmembrane helix</keyword>
<proteinExistence type="predicted"/>
<evidence type="ECO:0000256" key="1">
    <source>
        <dbReference type="SAM" id="Phobius"/>
    </source>
</evidence>
<keyword evidence="1" id="KW-0812">Transmembrane</keyword>
<gene>
    <name evidence="2" type="ORF">PTE30175_05246</name>
</gene>
<evidence type="ECO:0008006" key="4">
    <source>
        <dbReference type="Google" id="ProtNLM"/>
    </source>
</evidence>
<feature type="transmembrane region" description="Helical" evidence="1">
    <location>
        <begin position="21"/>
        <end position="38"/>
    </location>
</feature>
<dbReference type="Proteomes" id="UP000414233">
    <property type="component" value="Unassembled WGS sequence"/>
</dbReference>
<evidence type="ECO:0000313" key="2">
    <source>
        <dbReference type="EMBL" id="VVE58501.1"/>
    </source>
</evidence>
<organism evidence="2 3">
    <name type="scientific">Pandoraea terrae</name>
    <dbReference type="NCBI Taxonomy" id="1537710"/>
    <lineage>
        <taxon>Bacteria</taxon>
        <taxon>Pseudomonadati</taxon>
        <taxon>Pseudomonadota</taxon>
        <taxon>Betaproteobacteria</taxon>
        <taxon>Burkholderiales</taxon>
        <taxon>Burkholderiaceae</taxon>
        <taxon>Pandoraea</taxon>
    </lineage>
</organism>